<comment type="caution">
    <text evidence="11">The sequence shown here is derived from an EMBL/GenBank/DDBJ whole genome shotgun (WGS) entry which is preliminary data.</text>
</comment>
<sequence length="90" mass="10090">MVLTVVALGVICADASAFACCRRYTKGPIPMSVIKGYSIQSNTRHCNIDAVIFHTYKGKNVCTDPSKAWVMEIIRKLRDKAEEINKRNTK</sequence>
<keyword evidence="5 9" id="KW-0964">Secreted</keyword>
<dbReference type="OrthoDB" id="8870994at2759"/>
<keyword evidence="4 9" id="KW-0202">Cytokine</keyword>
<dbReference type="Proteomes" id="UP000316079">
    <property type="component" value="Unassembled WGS sequence"/>
</dbReference>
<dbReference type="AlphaFoldDB" id="A0A553NWA1"/>
<dbReference type="GO" id="GO:0008009">
    <property type="term" value="F:chemokine activity"/>
    <property type="evidence" value="ECO:0007669"/>
    <property type="project" value="InterPro"/>
</dbReference>
<evidence type="ECO:0000256" key="4">
    <source>
        <dbReference type="ARBA" id="ARBA00022514"/>
    </source>
</evidence>
<evidence type="ECO:0000256" key="3">
    <source>
        <dbReference type="ARBA" id="ARBA00022500"/>
    </source>
</evidence>
<evidence type="ECO:0000259" key="10">
    <source>
        <dbReference type="SMART" id="SM00199"/>
    </source>
</evidence>
<dbReference type="PANTHER" id="PTHR12015:SF190">
    <property type="entry name" value="C-C MOTIF CHEMOKINE"/>
    <property type="match status" value="1"/>
</dbReference>
<dbReference type="CDD" id="cd00272">
    <property type="entry name" value="Chemokine_CC"/>
    <property type="match status" value="1"/>
</dbReference>
<dbReference type="PANTHER" id="PTHR12015">
    <property type="entry name" value="SMALL INDUCIBLE CYTOKINE A"/>
    <property type="match status" value="1"/>
</dbReference>
<dbReference type="GO" id="GO:0006954">
    <property type="term" value="P:inflammatory response"/>
    <property type="evidence" value="ECO:0007669"/>
    <property type="project" value="UniProtKB-KW"/>
</dbReference>
<feature type="chain" id="PRO_5022272618" description="C-C motif chemokine" evidence="9">
    <location>
        <begin position="18"/>
        <end position="90"/>
    </location>
</feature>
<keyword evidence="6 9" id="KW-0732">Signal</keyword>
<evidence type="ECO:0000256" key="1">
    <source>
        <dbReference type="ARBA" id="ARBA00004613"/>
    </source>
</evidence>
<feature type="signal peptide" evidence="9">
    <location>
        <begin position="1"/>
        <end position="17"/>
    </location>
</feature>
<keyword evidence="7" id="KW-1015">Disulfide bond</keyword>
<dbReference type="InterPro" id="IPR036048">
    <property type="entry name" value="Interleukin_8-like_sf"/>
</dbReference>
<proteinExistence type="inferred from homology"/>
<dbReference type="GO" id="GO:0005615">
    <property type="term" value="C:extracellular space"/>
    <property type="evidence" value="ECO:0007669"/>
    <property type="project" value="UniProtKB-KW"/>
</dbReference>
<accession>A0A553NWA1</accession>
<dbReference type="Gene3D" id="2.40.50.40">
    <property type="match status" value="1"/>
</dbReference>
<keyword evidence="12" id="KW-1185">Reference proteome</keyword>
<dbReference type="InterPro" id="IPR000827">
    <property type="entry name" value="Chemokine_CC_CS"/>
</dbReference>
<comment type="subcellular location">
    <subcellularLocation>
        <location evidence="1 9">Secreted</location>
    </subcellularLocation>
</comment>
<dbReference type="FunFam" id="2.40.50.40:FF:000012">
    <property type="entry name" value="C-C motif chemokine"/>
    <property type="match status" value="1"/>
</dbReference>
<gene>
    <name evidence="11" type="ORF">DNTS_035398</name>
</gene>
<evidence type="ECO:0000256" key="2">
    <source>
        <dbReference type="ARBA" id="ARBA00010868"/>
    </source>
</evidence>
<keyword evidence="3 9" id="KW-0145">Chemotaxis</keyword>
<dbReference type="EMBL" id="SRMA01026784">
    <property type="protein sequence ID" value="TRY69711.1"/>
    <property type="molecule type" value="Genomic_DNA"/>
</dbReference>
<reference evidence="11 12" key="1">
    <citation type="journal article" date="2019" name="Sci. Data">
        <title>Hybrid genome assembly and annotation of Danionella translucida.</title>
        <authorList>
            <person name="Kadobianskyi M."/>
            <person name="Schulze L."/>
            <person name="Schuelke M."/>
            <person name="Judkewitz B."/>
        </authorList>
    </citation>
    <scope>NUCLEOTIDE SEQUENCE [LARGE SCALE GENOMIC DNA]</scope>
    <source>
        <strain evidence="11 12">Bolton</strain>
    </source>
</reference>
<evidence type="ECO:0000313" key="11">
    <source>
        <dbReference type="EMBL" id="TRY69711.1"/>
    </source>
</evidence>
<dbReference type="GO" id="GO:0006955">
    <property type="term" value="P:immune response"/>
    <property type="evidence" value="ECO:0007669"/>
    <property type="project" value="InterPro"/>
</dbReference>
<dbReference type="SUPFAM" id="SSF54117">
    <property type="entry name" value="Interleukin 8-like chemokines"/>
    <property type="match status" value="1"/>
</dbReference>
<organism evidence="11 12">
    <name type="scientific">Danionella cerebrum</name>
    <dbReference type="NCBI Taxonomy" id="2873325"/>
    <lineage>
        <taxon>Eukaryota</taxon>
        <taxon>Metazoa</taxon>
        <taxon>Chordata</taxon>
        <taxon>Craniata</taxon>
        <taxon>Vertebrata</taxon>
        <taxon>Euteleostomi</taxon>
        <taxon>Actinopterygii</taxon>
        <taxon>Neopterygii</taxon>
        <taxon>Teleostei</taxon>
        <taxon>Ostariophysi</taxon>
        <taxon>Cypriniformes</taxon>
        <taxon>Danionidae</taxon>
        <taxon>Danioninae</taxon>
        <taxon>Danionella</taxon>
    </lineage>
</organism>
<dbReference type="STRING" id="623744.A0A553NWA1"/>
<name>A0A553NWA1_9TELE</name>
<keyword evidence="8" id="KW-0395">Inflammatory response</keyword>
<evidence type="ECO:0000256" key="9">
    <source>
        <dbReference type="RuleBase" id="RU361150"/>
    </source>
</evidence>
<evidence type="ECO:0000256" key="8">
    <source>
        <dbReference type="ARBA" id="ARBA00023198"/>
    </source>
</evidence>
<evidence type="ECO:0000256" key="7">
    <source>
        <dbReference type="ARBA" id="ARBA00023157"/>
    </source>
</evidence>
<evidence type="ECO:0000256" key="6">
    <source>
        <dbReference type="ARBA" id="ARBA00022729"/>
    </source>
</evidence>
<evidence type="ECO:0000256" key="5">
    <source>
        <dbReference type="ARBA" id="ARBA00022525"/>
    </source>
</evidence>
<dbReference type="InterPro" id="IPR001811">
    <property type="entry name" value="Chemokine_IL8-like_dom"/>
</dbReference>
<evidence type="ECO:0000313" key="12">
    <source>
        <dbReference type="Proteomes" id="UP000316079"/>
    </source>
</evidence>
<dbReference type="InterPro" id="IPR039809">
    <property type="entry name" value="Chemokine_b/g/d"/>
</dbReference>
<dbReference type="SMART" id="SM00199">
    <property type="entry name" value="SCY"/>
    <property type="match status" value="1"/>
</dbReference>
<protein>
    <recommendedName>
        <fullName evidence="9">C-C motif chemokine</fullName>
    </recommendedName>
</protein>
<dbReference type="Pfam" id="PF00048">
    <property type="entry name" value="IL8"/>
    <property type="match status" value="1"/>
</dbReference>
<comment type="similarity">
    <text evidence="2 9">Belongs to the intercrine beta (chemokine CC) family.</text>
</comment>
<feature type="domain" description="Chemokine interleukin-8-like" evidence="10">
    <location>
        <begin position="17"/>
        <end position="77"/>
    </location>
</feature>
<dbReference type="PROSITE" id="PS00472">
    <property type="entry name" value="SMALL_CYTOKINES_CC"/>
    <property type="match status" value="1"/>
</dbReference>
<feature type="non-terminal residue" evidence="11">
    <location>
        <position position="90"/>
    </location>
</feature>